<protein>
    <submittedName>
        <fullName evidence="2">Uncharacterized protein</fullName>
    </submittedName>
</protein>
<sequence>MVKKKQIKKQVKKKQLKSKEAVKKKTVAGKAMAKKVVAKKKVAIKKKAVTKKKVAVKKAAVTKSRAKKKSVVTSRRPTAKNDKGLGLTYITRMDHGNTHGWWVRVYKDSKPVESKLFSDGVHGGKLKAKKKAQIHRDLVVKKNKIVPVHLRKTREHSVDKRSTSGVVGVTLSVAEKAGSLRVHWSARFMEKGRQRNVSFSVRKYGYEGAFRNALKVRYAAIERPLPRGLKPPAPSKTLERWMKKQNINPDVNRVTR</sequence>
<reference evidence="2" key="1">
    <citation type="submission" date="2018-06" db="EMBL/GenBank/DDBJ databases">
        <authorList>
            <person name="Zhirakovskaya E."/>
        </authorList>
    </citation>
    <scope>NUCLEOTIDE SEQUENCE</scope>
</reference>
<feature type="region of interest" description="Disordered" evidence="1">
    <location>
        <begin position="1"/>
        <end position="32"/>
    </location>
</feature>
<accession>A0A3B0ZNG4</accession>
<proteinExistence type="predicted"/>
<feature type="compositionally biased region" description="Basic residues" evidence="1">
    <location>
        <begin position="1"/>
        <end position="16"/>
    </location>
</feature>
<evidence type="ECO:0000256" key="1">
    <source>
        <dbReference type="SAM" id="MobiDB-lite"/>
    </source>
</evidence>
<gene>
    <name evidence="2" type="ORF">MNBD_GAMMA20-1717</name>
</gene>
<dbReference type="Gene3D" id="1.20.5.2050">
    <property type="match status" value="1"/>
</dbReference>
<evidence type="ECO:0000313" key="2">
    <source>
        <dbReference type="EMBL" id="VAW93221.1"/>
    </source>
</evidence>
<dbReference type="EMBL" id="UOFU01000021">
    <property type="protein sequence ID" value="VAW93221.1"/>
    <property type="molecule type" value="Genomic_DNA"/>
</dbReference>
<name>A0A3B0ZNG4_9ZZZZ</name>
<dbReference type="AlphaFoldDB" id="A0A3B0ZNG4"/>
<organism evidence="2">
    <name type="scientific">hydrothermal vent metagenome</name>
    <dbReference type="NCBI Taxonomy" id="652676"/>
    <lineage>
        <taxon>unclassified sequences</taxon>
        <taxon>metagenomes</taxon>
        <taxon>ecological metagenomes</taxon>
    </lineage>
</organism>